<accession>A0ACB9XAT4</accession>
<proteinExistence type="predicted"/>
<dbReference type="EMBL" id="CM043791">
    <property type="protein sequence ID" value="KAI4823970.1"/>
    <property type="molecule type" value="Genomic_DNA"/>
</dbReference>
<feature type="non-terminal residue" evidence="1">
    <location>
        <position position="111"/>
    </location>
</feature>
<comment type="caution">
    <text evidence="1">The sequence shown here is derived from an EMBL/GenBank/DDBJ whole genome shotgun (WGS) entry which is preliminary data.</text>
</comment>
<reference evidence="1" key="1">
    <citation type="submission" date="2022-05" db="EMBL/GenBank/DDBJ databases">
        <title>Chromosome-level genome of Chaenocephalus aceratus.</title>
        <authorList>
            <person name="Park H."/>
        </authorList>
    </citation>
    <scope>NUCLEOTIDE SEQUENCE</scope>
    <source>
        <strain evidence="1">KU_202001</strain>
    </source>
</reference>
<name>A0ACB9XAT4_CHAAC</name>
<sequence length="111" mass="12144">KQAQESQCSYSQQPFSTYASTLDTAHRSAELSRISPTEHAGEDGSQNNVSSLFSAANPPPISPAELLACNLQTAHVHCLPEWESFCVCVYELVWARMCAQRVKEKAGATDQ</sequence>
<protein>
    <submittedName>
        <fullName evidence="1">Uncharacterized protein</fullName>
    </submittedName>
</protein>
<keyword evidence="2" id="KW-1185">Reference proteome</keyword>
<gene>
    <name evidence="1" type="ORF">KUCAC02_012522</name>
</gene>
<feature type="non-terminal residue" evidence="1">
    <location>
        <position position="1"/>
    </location>
</feature>
<dbReference type="Proteomes" id="UP001057452">
    <property type="component" value="Chromosome 7"/>
</dbReference>
<evidence type="ECO:0000313" key="2">
    <source>
        <dbReference type="Proteomes" id="UP001057452"/>
    </source>
</evidence>
<organism evidence="1 2">
    <name type="scientific">Chaenocephalus aceratus</name>
    <name type="common">Blackfin icefish</name>
    <name type="synonym">Chaenichthys aceratus</name>
    <dbReference type="NCBI Taxonomy" id="36190"/>
    <lineage>
        <taxon>Eukaryota</taxon>
        <taxon>Metazoa</taxon>
        <taxon>Chordata</taxon>
        <taxon>Craniata</taxon>
        <taxon>Vertebrata</taxon>
        <taxon>Euteleostomi</taxon>
        <taxon>Actinopterygii</taxon>
        <taxon>Neopterygii</taxon>
        <taxon>Teleostei</taxon>
        <taxon>Neoteleostei</taxon>
        <taxon>Acanthomorphata</taxon>
        <taxon>Eupercaria</taxon>
        <taxon>Perciformes</taxon>
        <taxon>Notothenioidei</taxon>
        <taxon>Channichthyidae</taxon>
        <taxon>Chaenocephalus</taxon>
    </lineage>
</organism>
<evidence type="ECO:0000313" key="1">
    <source>
        <dbReference type="EMBL" id="KAI4823970.1"/>
    </source>
</evidence>